<sequence>MLPFQTSQIFPAEVLKALNSYMRNPKAASLSDIKLAHALQKQDNFAHPYEVSLMELEGDKFKLENKVFQKLENRRTRIKCVELKSGKNYLVHKMAMVIPFNE</sequence>
<organism evidence="1 2">
    <name type="scientific">Marivirga lumbricoides</name>
    <dbReference type="NCBI Taxonomy" id="1046115"/>
    <lineage>
        <taxon>Bacteria</taxon>
        <taxon>Pseudomonadati</taxon>
        <taxon>Bacteroidota</taxon>
        <taxon>Cytophagia</taxon>
        <taxon>Cytophagales</taxon>
        <taxon>Marivirgaceae</taxon>
        <taxon>Marivirga</taxon>
    </lineage>
</organism>
<proteinExistence type="predicted"/>
<dbReference type="Proteomes" id="UP000240608">
    <property type="component" value="Unassembled WGS sequence"/>
</dbReference>
<gene>
    <name evidence="1" type="ORF">C9994_16660</name>
</gene>
<dbReference type="EMBL" id="PYVU01000550">
    <property type="protein sequence ID" value="PTB90837.1"/>
    <property type="molecule type" value="Genomic_DNA"/>
</dbReference>
<evidence type="ECO:0000313" key="2">
    <source>
        <dbReference type="Proteomes" id="UP000240608"/>
    </source>
</evidence>
<comment type="caution">
    <text evidence="1">The sequence shown here is derived from an EMBL/GenBank/DDBJ whole genome shotgun (WGS) entry which is preliminary data.</text>
</comment>
<name>A0A2T4DAR2_9BACT</name>
<evidence type="ECO:0000313" key="1">
    <source>
        <dbReference type="EMBL" id="PTB90837.1"/>
    </source>
</evidence>
<accession>A0A2T4DAR2</accession>
<protein>
    <submittedName>
        <fullName evidence="1">Uncharacterized protein</fullName>
    </submittedName>
</protein>
<reference evidence="1 2" key="1">
    <citation type="submission" date="2018-03" db="EMBL/GenBank/DDBJ databases">
        <title>Cross-interface Injection: A General Nanoliter Liquid Handling Method Applied to Single Cells Genome Amplification Automated Nanoliter Liquid Handling Applied to Single Cell Multiple Displacement Amplification.</title>
        <authorList>
            <person name="Yun J."/>
            <person name="Xu P."/>
            <person name="Xu J."/>
            <person name="Dai X."/>
            <person name="Wang Y."/>
            <person name="Zheng X."/>
            <person name="Cao C."/>
            <person name="Yi Q."/>
            <person name="Zhu Y."/>
            <person name="Wang L."/>
            <person name="Dong Z."/>
            <person name="Huang Y."/>
            <person name="Huang L."/>
            <person name="Du W."/>
        </authorList>
    </citation>
    <scope>NUCLEOTIDE SEQUENCE [LARGE SCALE GENOMIC DNA]</scope>
    <source>
        <strain evidence="1 2">Z-D1-2</strain>
    </source>
</reference>
<dbReference type="AlphaFoldDB" id="A0A2T4DAR2"/>